<dbReference type="SUPFAM" id="SSF101447">
    <property type="entry name" value="Formin homology 2 domain (FH2 domain)"/>
    <property type="match status" value="1"/>
</dbReference>
<feature type="domain" description="FH2" evidence="3">
    <location>
        <begin position="732"/>
        <end position="893"/>
    </location>
</feature>
<accession>A0A0V0QK76</accession>
<dbReference type="InParanoid" id="A0A0V0QK76"/>
<protein>
    <recommendedName>
        <fullName evidence="3">FH2 domain-containing protein</fullName>
    </recommendedName>
</protein>
<evidence type="ECO:0000313" key="5">
    <source>
        <dbReference type="Proteomes" id="UP000054937"/>
    </source>
</evidence>
<dbReference type="Pfam" id="PF02181">
    <property type="entry name" value="FH2"/>
    <property type="match status" value="1"/>
</dbReference>
<dbReference type="Proteomes" id="UP000054937">
    <property type="component" value="Unassembled WGS sequence"/>
</dbReference>
<evidence type="ECO:0000256" key="2">
    <source>
        <dbReference type="SAM" id="MobiDB-lite"/>
    </source>
</evidence>
<keyword evidence="5" id="KW-1185">Reference proteome</keyword>
<feature type="compositionally biased region" description="Acidic residues" evidence="2">
    <location>
        <begin position="636"/>
        <end position="646"/>
    </location>
</feature>
<gene>
    <name evidence="4" type="ORF">PPERSA_11917</name>
</gene>
<organism evidence="4 5">
    <name type="scientific">Pseudocohnilembus persalinus</name>
    <name type="common">Ciliate</name>
    <dbReference type="NCBI Taxonomy" id="266149"/>
    <lineage>
        <taxon>Eukaryota</taxon>
        <taxon>Sar</taxon>
        <taxon>Alveolata</taxon>
        <taxon>Ciliophora</taxon>
        <taxon>Intramacronucleata</taxon>
        <taxon>Oligohymenophorea</taxon>
        <taxon>Scuticociliatia</taxon>
        <taxon>Philasterida</taxon>
        <taxon>Pseudocohnilembidae</taxon>
        <taxon>Pseudocohnilembus</taxon>
    </lineage>
</organism>
<feature type="region of interest" description="Disordered" evidence="2">
    <location>
        <begin position="631"/>
        <end position="650"/>
    </location>
</feature>
<reference evidence="4 5" key="1">
    <citation type="journal article" date="2015" name="Sci. Rep.">
        <title>Genome of the facultative scuticociliatosis pathogen Pseudocohnilembus persalinus provides insight into its virulence through horizontal gene transfer.</title>
        <authorList>
            <person name="Xiong J."/>
            <person name="Wang G."/>
            <person name="Cheng J."/>
            <person name="Tian M."/>
            <person name="Pan X."/>
            <person name="Warren A."/>
            <person name="Jiang C."/>
            <person name="Yuan D."/>
            <person name="Miao W."/>
        </authorList>
    </citation>
    <scope>NUCLEOTIDE SEQUENCE [LARGE SCALE GENOMIC DNA]</scope>
    <source>
        <strain evidence="4">36N120E</strain>
    </source>
</reference>
<dbReference type="SUPFAM" id="SSF48452">
    <property type="entry name" value="TPR-like"/>
    <property type="match status" value="1"/>
</dbReference>
<feature type="compositionally biased region" description="Low complexity" evidence="2">
    <location>
        <begin position="389"/>
        <end position="402"/>
    </location>
</feature>
<dbReference type="Gene3D" id="1.25.40.10">
    <property type="entry name" value="Tetratricopeptide repeat domain"/>
    <property type="match status" value="1"/>
</dbReference>
<name>A0A0V0QK76_PSEPJ</name>
<evidence type="ECO:0000259" key="3">
    <source>
        <dbReference type="Pfam" id="PF02181"/>
    </source>
</evidence>
<feature type="region of interest" description="Disordered" evidence="2">
    <location>
        <begin position="387"/>
        <end position="422"/>
    </location>
</feature>
<feature type="coiled-coil region" evidence="1">
    <location>
        <begin position="430"/>
        <end position="467"/>
    </location>
</feature>
<proteinExistence type="predicted"/>
<sequence>MSILYVKKLISVSQCILDKINYISQNGQKYAQQISQINQQYEQQIEIFEFLADSLLLVKVFQKLGQIKEARLNLIEVAEKTNNLLSIVHNYNQTFLPVQKLEQVDYQVQDKVLEALKKSCNLYSLIANLFYLFGDYKNTENYYILYSKLVQLYYTQDSIESSNSYFNLGVFYLEHKFFLKALSVFKLVLKVRQQLLGDDHPSCIQVRKNQEESAIFDVNQFVMGSQFMSSIQSSSIYYQLKELNPDILTISDFEQAKIVAKQTREQLLKENPKLIQKEQNKRYSINSQLKRQSQIGETLKEKKNMNMNSNQEVNQNQNSNQDRKMSQSINLLDIQVQKSEQNQDFFITNYDDYNDNGSLQIQNSQQTVNWPLIHQNEGEYLTGDFQNKNQQTDEQNPNQQQNDSELKQNQKQEISPGRKRSNNIIFQKCEDNYNNQNIKKNSSLDKLQNQNDQFKIVEEEQEQEQDQILSEYELKNNQQLNLNQINLQGQQQQKSQEISFQISENLKKNQDNQTNQISDLNINCEKNHKNNIINEKTISQSPSINQSREFDNKLYKQDSQTLQFLQMGNSPLSKTSQQNKNHNFFYQDQGSSITFNNLQFRESAENQKFFQNLNEQKYTDIQQKNDNARYQQKYQEEEEKEKEEQEEIKVSQDNLDLKTNNLQSQKQCLLNQPPSLNTLQLNMVNQNKNIVKAPPPLSQIGKSDNLSNQTDYSKLPKLSQNCTDNKQDQIQPPVFWEEINAQDIQNTVFGEIQKQILNQDDNQIQSGSGEKSSNSEIKMKNEISIIFEDLEEIFQKENKKIDKEQDQKLKNLKKDNIQNELINLFQDNKKHKQIQILISSLKRQFTIQNLIQDLKALKQESITPELCEKLVQFFPNEQESQKFNKYKGDTGQMGFKISSILKYMTNVKSASGNLNLIQYCVEKILAQKPEILRFVEVFENILYKIKNIDIQEINKDIMQLNNILTYSIFGQVFYITL</sequence>
<dbReference type="InterPro" id="IPR042201">
    <property type="entry name" value="FH2_Formin_sf"/>
</dbReference>
<dbReference type="InterPro" id="IPR015425">
    <property type="entry name" value="FH2_Formin"/>
</dbReference>
<keyword evidence="1" id="KW-0175">Coiled coil</keyword>
<dbReference type="InterPro" id="IPR011990">
    <property type="entry name" value="TPR-like_helical_dom_sf"/>
</dbReference>
<dbReference type="EMBL" id="LDAU01000154">
    <property type="protein sequence ID" value="KRX02577.1"/>
    <property type="molecule type" value="Genomic_DNA"/>
</dbReference>
<comment type="caution">
    <text evidence="4">The sequence shown here is derived from an EMBL/GenBank/DDBJ whole genome shotgun (WGS) entry which is preliminary data.</text>
</comment>
<evidence type="ECO:0000313" key="4">
    <source>
        <dbReference type="EMBL" id="KRX02577.1"/>
    </source>
</evidence>
<dbReference type="Gene3D" id="1.20.58.2220">
    <property type="entry name" value="Formin, FH2 domain"/>
    <property type="match status" value="2"/>
</dbReference>
<evidence type="ECO:0000256" key="1">
    <source>
        <dbReference type="SAM" id="Coils"/>
    </source>
</evidence>
<dbReference type="AlphaFoldDB" id="A0A0V0QK76"/>